<keyword evidence="5 10" id="KW-0949">S-adenosyl-L-methionine</keyword>
<dbReference type="GO" id="GO:0005759">
    <property type="term" value="C:mitochondrial matrix"/>
    <property type="evidence" value="ECO:0007669"/>
    <property type="project" value="UniProtKB-SubCell"/>
</dbReference>
<evidence type="ECO:0000256" key="6">
    <source>
        <dbReference type="ARBA" id="ARBA00022694"/>
    </source>
</evidence>
<dbReference type="SUPFAM" id="SSF53335">
    <property type="entry name" value="S-adenosyl-L-methionine-dependent methyltransferases"/>
    <property type="match status" value="1"/>
</dbReference>
<reference evidence="12" key="1">
    <citation type="submission" date="2019-10" db="EMBL/GenBank/DDBJ databases">
        <title>Conservation and host-specific expression of non-tandemly repeated heterogenous ribosome RNA gene in arbuscular mycorrhizal fungi.</title>
        <authorList>
            <person name="Maeda T."/>
            <person name="Kobayashi Y."/>
            <person name="Nakagawa T."/>
            <person name="Ezawa T."/>
            <person name="Yamaguchi K."/>
            <person name="Bino T."/>
            <person name="Nishimoto Y."/>
            <person name="Shigenobu S."/>
            <person name="Kawaguchi M."/>
        </authorList>
    </citation>
    <scope>NUCLEOTIDE SEQUENCE</scope>
    <source>
        <strain evidence="12">HR1</strain>
    </source>
</reference>
<evidence type="ECO:0000313" key="12">
    <source>
        <dbReference type="EMBL" id="GES76758.1"/>
    </source>
</evidence>
<dbReference type="InterPro" id="IPR030382">
    <property type="entry name" value="MeTrfase_TRM5/TYW2"/>
</dbReference>
<comment type="subcellular location">
    <subcellularLocation>
        <location evidence="10">Mitochondrion matrix</location>
    </subcellularLocation>
    <subcellularLocation>
        <location evidence="10">Nucleus</location>
    </subcellularLocation>
    <subcellularLocation>
        <location evidence="10">Cytoplasm</location>
    </subcellularLocation>
    <text evidence="10">Predominantly in the mitochondria and in the nucleus.</text>
</comment>
<evidence type="ECO:0000256" key="4">
    <source>
        <dbReference type="ARBA" id="ARBA00022679"/>
    </source>
</evidence>
<dbReference type="HAMAP" id="MF_03152">
    <property type="entry name" value="TRM5"/>
    <property type="match status" value="1"/>
</dbReference>
<dbReference type="Pfam" id="PF02475">
    <property type="entry name" value="TRM5-TYW2_MTfase"/>
    <property type="match status" value="1"/>
</dbReference>
<evidence type="ECO:0000256" key="3">
    <source>
        <dbReference type="ARBA" id="ARBA00022603"/>
    </source>
</evidence>
<evidence type="ECO:0000256" key="8">
    <source>
        <dbReference type="ARBA" id="ARBA00023242"/>
    </source>
</evidence>
<dbReference type="Gene3D" id="3.30.300.110">
    <property type="entry name" value="Met-10+ protein-like domains"/>
    <property type="match status" value="1"/>
</dbReference>
<dbReference type="InterPro" id="IPR029063">
    <property type="entry name" value="SAM-dependent_MTases_sf"/>
</dbReference>
<dbReference type="InterPro" id="IPR056743">
    <property type="entry name" value="TRM5-TYW2-like_MTfase"/>
</dbReference>
<dbReference type="OrthoDB" id="408788at2759"/>
<evidence type="ECO:0000256" key="9">
    <source>
        <dbReference type="ARBA" id="ARBA00047783"/>
    </source>
</evidence>
<dbReference type="EMBL" id="BLAL01000025">
    <property type="protein sequence ID" value="GES76758.1"/>
    <property type="molecule type" value="Genomic_DNA"/>
</dbReference>
<gene>
    <name evidence="10" type="primary">TRM5</name>
    <name evidence="12" type="ORF">RCL2_000414500</name>
</gene>
<proteinExistence type="inferred from homology"/>
<comment type="similarity">
    <text evidence="1">Belongs to the class I-like SAM-binding methyltransferase superfamily. TRM5/TYW2 family.</text>
</comment>
<dbReference type="FunFam" id="3.30.300.110:FF:000001">
    <property type="entry name" value="tRNA (guanine(37)-N1)-methyltransferase"/>
    <property type="match status" value="1"/>
</dbReference>
<evidence type="ECO:0000313" key="13">
    <source>
        <dbReference type="Proteomes" id="UP000615446"/>
    </source>
</evidence>
<dbReference type="GO" id="GO:0005634">
    <property type="term" value="C:nucleus"/>
    <property type="evidence" value="ECO:0007669"/>
    <property type="project" value="UniProtKB-SubCell"/>
</dbReference>
<keyword evidence="7 10" id="KW-0496">Mitochondrion</keyword>
<sequence length="465" mass="53387">MIPPPIQRGMTVLNRELFRREVSVIGVRVPTSLTAKFLKVLNKELFNQPKLRNVVNDPESNLSKVILMNLNVQSLDLDNLSSEAKDLIKKEGLGVIKHSIELKYDYWGVDDIIKAILPEGSESPSSFTQVGHIAHVNLRDEFHPWKYIIGQVILDKIPNIQTVVNKTDIIDSTYRFFKMEILAGENNMIAEVKESNCRFRFDFSQVYWNSRLHTEHDRLVKMFKKGECICDVFAGVGPFAVPSAKKGCIVYANDLNPTSYKYLLENISLNKVNNKIYPYNLDGRNFIKKAVKDLEKNINIVDQTKMAKPMDIVTNTSSKFRTFNHFIMNLPATAIEFLDAFKGLYKDQESLIKNPRADLPMIHCYCFSKSEAPETEIIERINSIISYSMQVDEYKIHFVRKVAPNKDMFCVSFRLSKEVAFLAKESKKSVDIITGILPHKNEISVFETSNEQKLISKRRKIEGED</sequence>
<evidence type="ECO:0000256" key="10">
    <source>
        <dbReference type="HAMAP-Rule" id="MF_03152"/>
    </source>
</evidence>
<keyword evidence="2 10" id="KW-0963">Cytoplasm</keyword>
<evidence type="ECO:0000256" key="5">
    <source>
        <dbReference type="ARBA" id="ARBA00022691"/>
    </source>
</evidence>
<comment type="subunit">
    <text evidence="10">Monomer.</text>
</comment>
<name>A0A8H3QEH8_9GLOM</name>
<keyword evidence="6 10" id="KW-0819">tRNA processing</keyword>
<dbReference type="InterPro" id="IPR056744">
    <property type="entry name" value="TRM5/TYW2-like_N"/>
</dbReference>
<dbReference type="AlphaFoldDB" id="A0A8H3QEH8"/>
<dbReference type="Pfam" id="PF25133">
    <property type="entry name" value="TYW2_N_2"/>
    <property type="match status" value="1"/>
</dbReference>
<protein>
    <recommendedName>
        <fullName evidence="10">tRNA (guanine(37)-N1)-methyltransferase</fullName>
        <ecNumber evidence="10">2.1.1.228</ecNumber>
    </recommendedName>
    <alternativeName>
        <fullName evidence="10">M1G-methyltransferase</fullName>
    </alternativeName>
    <alternativeName>
        <fullName evidence="10">tRNA [GM37] methyltransferase</fullName>
    </alternativeName>
    <alternativeName>
        <fullName evidence="10">tRNA methyltransferase 5</fullName>
    </alternativeName>
</protein>
<feature type="domain" description="SAM-dependent methyltransferase TRM5/TYW2-type" evidence="11">
    <location>
        <begin position="127"/>
        <end position="417"/>
    </location>
</feature>
<dbReference type="PROSITE" id="PS51684">
    <property type="entry name" value="SAM_MT_TRM5_TYW2"/>
    <property type="match status" value="1"/>
</dbReference>
<keyword evidence="8 10" id="KW-0539">Nucleus</keyword>
<comment type="caution">
    <text evidence="12">The sequence shown here is derived from an EMBL/GenBank/DDBJ whole genome shotgun (WGS) entry which is preliminary data.</text>
</comment>
<dbReference type="PANTHER" id="PTHR23245:SF36">
    <property type="entry name" value="TRNA (GUANINE(37)-N1)-METHYLTRANSFERASE"/>
    <property type="match status" value="1"/>
</dbReference>
<comment type="similarity">
    <text evidence="10">Belongs to the TRM5 / TYW2 family.</text>
</comment>
<accession>A0A8H3QEH8</accession>
<dbReference type="InterPro" id="IPR025792">
    <property type="entry name" value="tRNA_Gua_MeTrfase_euk"/>
</dbReference>
<keyword evidence="3 10" id="KW-0489">Methyltransferase</keyword>
<dbReference type="GO" id="GO:0052906">
    <property type="term" value="F:tRNA (guanine(37)-N1)-methyltransferase activity"/>
    <property type="evidence" value="ECO:0007669"/>
    <property type="project" value="UniProtKB-UniRule"/>
</dbReference>
<comment type="catalytic activity">
    <reaction evidence="9 10">
        <text>guanosine(37) in tRNA + S-adenosyl-L-methionine = N(1)-methylguanosine(37) in tRNA + S-adenosyl-L-homocysteine + H(+)</text>
        <dbReference type="Rhea" id="RHEA:36899"/>
        <dbReference type="Rhea" id="RHEA-COMP:10145"/>
        <dbReference type="Rhea" id="RHEA-COMP:10147"/>
        <dbReference type="ChEBI" id="CHEBI:15378"/>
        <dbReference type="ChEBI" id="CHEBI:57856"/>
        <dbReference type="ChEBI" id="CHEBI:59789"/>
        <dbReference type="ChEBI" id="CHEBI:73542"/>
        <dbReference type="ChEBI" id="CHEBI:74269"/>
        <dbReference type="EC" id="2.1.1.228"/>
    </reaction>
</comment>
<keyword evidence="4 10" id="KW-0808">Transferase</keyword>
<dbReference type="EC" id="2.1.1.228" evidence="10"/>
<dbReference type="Proteomes" id="UP000615446">
    <property type="component" value="Unassembled WGS sequence"/>
</dbReference>
<evidence type="ECO:0000256" key="2">
    <source>
        <dbReference type="ARBA" id="ARBA00022490"/>
    </source>
</evidence>
<feature type="binding site" evidence="10">
    <location>
        <begin position="282"/>
        <end position="283"/>
    </location>
    <ligand>
        <name>S-adenosyl-L-methionine</name>
        <dbReference type="ChEBI" id="CHEBI:59789"/>
    </ligand>
</feature>
<organism evidence="12 13">
    <name type="scientific">Rhizophagus clarus</name>
    <dbReference type="NCBI Taxonomy" id="94130"/>
    <lineage>
        <taxon>Eukaryota</taxon>
        <taxon>Fungi</taxon>
        <taxon>Fungi incertae sedis</taxon>
        <taxon>Mucoromycota</taxon>
        <taxon>Glomeromycotina</taxon>
        <taxon>Glomeromycetes</taxon>
        <taxon>Glomerales</taxon>
        <taxon>Glomeraceae</taxon>
        <taxon>Rhizophagus</taxon>
    </lineage>
</organism>
<evidence type="ECO:0000256" key="1">
    <source>
        <dbReference type="ARBA" id="ARBA00009775"/>
    </source>
</evidence>
<evidence type="ECO:0000259" key="11">
    <source>
        <dbReference type="PROSITE" id="PS51684"/>
    </source>
</evidence>
<comment type="function">
    <text evidence="10">Specifically methylates the N1 position of guanosine-37 in various cytoplasmic and mitochondrial tRNAs. Methylation is not dependent on the nature of the nucleoside 5' of the target nucleoside. This is the first step in the biosynthesis of wybutosine (yW), a modified base adjacent to the anticodon of tRNAs and required for accurate decoding.</text>
</comment>
<feature type="binding site" evidence="10">
    <location>
        <begin position="254"/>
        <end position="255"/>
    </location>
    <ligand>
        <name>S-adenosyl-L-methionine</name>
        <dbReference type="ChEBI" id="CHEBI:59789"/>
    </ligand>
</feature>
<feature type="binding site" evidence="10">
    <location>
        <position position="329"/>
    </location>
    <ligand>
        <name>S-adenosyl-L-methionine</name>
        <dbReference type="ChEBI" id="CHEBI:59789"/>
    </ligand>
</feature>
<dbReference type="GO" id="GO:0002939">
    <property type="term" value="P:tRNA N1-guanine methylation"/>
    <property type="evidence" value="ECO:0007669"/>
    <property type="project" value="TreeGrafter"/>
</dbReference>
<dbReference type="PANTHER" id="PTHR23245">
    <property type="entry name" value="TRNA METHYLTRANSFERASE"/>
    <property type="match status" value="1"/>
</dbReference>
<dbReference type="Gene3D" id="3.40.50.150">
    <property type="entry name" value="Vaccinia Virus protein VP39"/>
    <property type="match status" value="1"/>
</dbReference>
<evidence type="ECO:0000256" key="7">
    <source>
        <dbReference type="ARBA" id="ARBA00023128"/>
    </source>
</evidence>
<feature type="binding site" evidence="10">
    <location>
        <position position="216"/>
    </location>
    <ligand>
        <name>S-adenosyl-L-methionine</name>
        <dbReference type="ChEBI" id="CHEBI:59789"/>
    </ligand>
</feature>
<dbReference type="GO" id="GO:0070901">
    <property type="term" value="P:mitochondrial tRNA methylation"/>
    <property type="evidence" value="ECO:0007669"/>
    <property type="project" value="TreeGrafter"/>
</dbReference>